<accession>A0ABY6BJ92</accession>
<proteinExistence type="predicted"/>
<protein>
    <recommendedName>
        <fullName evidence="4">Trypsin-like peptidase</fullName>
    </recommendedName>
</protein>
<organism evidence="2 3">
    <name type="scientific">Tahibacter amnicola</name>
    <dbReference type="NCBI Taxonomy" id="2976241"/>
    <lineage>
        <taxon>Bacteria</taxon>
        <taxon>Pseudomonadati</taxon>
        <taxon>Pseudomonadota</taxon>
        <taxon>Gammaproteobacteria</taxon>
        <taxon>Lysobacterales</taxon>
        <taxon>Rhodanobacteraceae</taxon>
        <taxon>Tahibacter</taxon>
    </lineage>
</organism>
<evidence type="ECO:0000256" key="1">
    <source>
        <dbReference type="SAM" id="MobiDB-lite"/>
    </source>
</evidence>
<gene>
    <name evidence="2" type="ORF">N4264_09470</name>
</gene>
<dbReference type="RefSeq" id="WP_261696787.1">
    <property type="nucleotide sequence ID" value="NZ_CP104694.1"/>
</dbReference>
<dbReference type="EMBL" id="CP104694">
    <property type="protein sequence ID" value="UXI69834.1"/>
    <property type="molecule type" value="Genomic_DNA"/>
</dbReference>
<dbReference type="Proteomes" id="UP001064632">
    <property type="component" value="Chromosome"/>
</dbReference>
<sequence>MPTDQFDDATPPSPALSDVAPATRPARSTHTAPPPAVELFDQSNMCLGTAVLITATLAITCTHCVRTPHRQLWARSRPNGKPVRISKIYWRSINRTVDLLPMGRWPAQAAELLGGKDEICALEFAEPISGFTHYTTLADGAAADAAPAMLDYCGLGVDAHGNYAPLPVIGKARFDGPVVDENIRQPRGRVASVPGFALPGADCSGGAIWREGTFELVGLHTCRKKPDDQAEYLAVTPIVRGWIQAIASSQRLSASEARERYAFCLRNRYNCLALSPLDLDGARFRLTSVASNSDVLQIDTHVELHGTQLQLPDAPPVTLAGAFPVGAQFHCLAGELTKLVSGEHRTWKIYLFRRSDDAELGRRIHLEVFRDGSVHPQPTEENFSPGHILETTTETPQQGLFAALDEDVQRTYDQDDEGNGHEGE</sequence>
<evidence type="ECO:0000313" key="2">
    <source>
        <dbReference type="EMBL" id="UXI69834.1"/>
    </source>
</evidence>
<evidence type="ECO:0000313" key="3">
    <source>
        <dbReference type="Proteomes" id="UP001064632"/>
    </source>
</evidence>
<keyword evidence="3" id="KW-1185">Reference proteome</keyword>
<reference evidence="2" key="1">
    <citation type="submission" date="2022-09" db="EMBL/GenBank/DDBJ databases">
        <title>Tahibacter sp. nov., isolated from a fresh water.</title>
        <authorList>
            <person name="Baek J.H."/>
            <person name="Lee J.K."/>
            <person name="Kim J.M."/>
            <person name="Jeon C.O."/>
        </authorList>
    </citation>
    <scope>NUCLEOTIDE SEQUENCE</scope>
    <source>
        <strain evidence="2">W38</strain>
    </source>
</reference>
<evidence type="ECO:0008006" key="4">
    <source>
        <dbReference type="Google" id="ProtNLM"/>
    </source>
</evidence>
<dbReference type="SUPFAM" id="SSF50494">
    <property type="entry name" value="Trypsin-like serine proteases"/>
    <property type="match status" value="1"/>
</dbReference>
<dbReference type="InterPro" id="IPR009003">
    <property type="entry name" value="Peptidase_S1_PA"/>
</dbReference>
<name>A0ABY6BJ92_9GAMM</name>
<feature type="region of interest" description="Disordered" evidence="1">
    <location>
        <begin position="1"/>
        <end position="34"/>
    </location>
</feature>